<gene>
    <name evidence="1" type="ORF">IEO70_07435</name>
</gene>
<dbReference type="Proteomes" id="UP000602076">
    <property type="component" value="Unassembled WGS sequence"/>
</dbReference>
<dbReference type="RefSeq" id="WP_190997733.1">
    <property type="nucleotide sequence ID" value="NZ_JACXSI010000014.1"/>
</dbReference>
<proteinExistence type="predicted"/>
<dbReference type="EMBL" id="JACXSI010000014">
    <property type="protein sequence ID" value="MBD3108197.1"/>
    <property type="molecule type" value="Genomic_DNA"/>
</dbReference>
<keyword evidence="2" id="KW-1185">Reference proteome</keyword>
<dbReference type="InterPro" id="IPR036291">
    <property type="entry name" value="NAD(P)-bd_dom_sf"/>
</dbReference>
<evidence type="ECO:0000313" key="1">
    <source>
        <dbReference type="EMBL" id="MBD3108197.1"/>
    </source>
</evidence>
<dbReference type="Gene3D" id="3.40.50.720">
    <property type="entry name" value="NAD(P)-binding Rossmann-like Domain"/>
    <property type="match status" value="1"/>
</dbReference>
<dbReference type="SUPFAM" id="SSF51735">
    <property type="entry name" value="NAD(P)-binding Rossmann-fold domains"/>
    <property type="match status" value="1"/>
</dbReference>
<comment type="caution">
    <text evidence="1">The sequence shown here is derived from an EMBL/GenBank/DDBJ whole genome shotgun (WGS) entry which is preliminary data.</text>
</comment>
<reference evidence="1" key="1">
    <citation type="submission" date="2020-09" db="EMBL/GenBank/DDBJ databases">
        <title>Bacillus faecalis sp. nov., a moderately halophilic bacterium isolated from cow faeces.</title>
        <authorList>
            <person name="Jiang L."/>
            <person name="Lee J."/>
        </authorList>
    </citation>
    <scope>NUCLEOTIDE SEQUENCE</scope>
    <source>
        <strain evidence="1">AGMB 02131</strain>
    </source>
</reference>
<name>A0A927CUR9_9BACI</name>
<organism evidence="1 2">
    <name type="scientific">Peribacillus faecalis</name>
    <dbReference type="NCBI Taxonomy" id="2772559"/>
    <lineage>
        <taxon>Bacteria</taxon>
        <taxon>Bacillati</taxon>
        <taxon>Bacillota</taxon>
        <taxon>Bacilli</taxon>
        <taxon>Bacillales</taxon>
        <taxon>Bacillaceae</taxon>
        <taxon>Peribacillus</taxon>
    </lineage>
</organism>
<sequence>MKYIETVNIDIGLQNNNALVITSSQGLGKVIAVFLLREGANVMLSVRSEEKLVAA</sequence>
<accession>A0A927CUR9</accession>
<dbReference type="AlphaFoldDB" id="A0A927CUR9"/>
<evidence type="ECO:0000313" key="2">
    <source>
        <dbReference type="Proteomes" id="UP000602076"/>
    </source>
</evidence>
<protein>
    <submittedName>
        <fullName evidence="1">Uncharacterized protein</fullName>
    </submittedName>
</protein>